<dbReference type="RefSeq" id="WP_057818328.1">
    <property type="nucleotide sequence ID" value="NZ_AZEC01000002.1"/>
</dbReference>
<keyword evidence="13" id="KW-1185">Reference proteome</keyword>
<dbReference type="PATRIC" id="fig|1423792.3.peg.1448"/>
<dbReference type="AlphaFoldDB" id="A0A0R1ND86"/>
<dbReference type="NCBIfam" id="NF004147">
    <property type="entry name" value="PRK05621.2-1"/>
    <property type="match status" value="1"/>
</dbReference>
<dbReference type="GO" id="GO:0045259">
    <property type="term" value="C:proton-transporting ATP synthase complex"/>
    <property type="evidence" value="ECO:0007669"/>
    <property type="project" value="UniProtKB-KW"/>
</dbReference>
<dbReference type="PANTHER" id="PTHR11693:SF22">
    <property type="entry name" value="ATP SYNTHASE SUBUNIT GAMMA, MITOCHONDRIAL"/>
    <property type="match status" value="1"/>
</dbReference>
<dbReference type="GO" id="GO:0042777">
    <property type="term" value="P:proton motive force-driven plasma membrane ATP synthesis"/>
    <property type="evidence" value="ECO:0007669"/>
    <property type="project" value="UniProtKB-UniRule"/>
</dbReference>
<evidence type="ECO:0000256" key="3">
    <source>
        <dbReference type="ARBA" id="ARBA00007681"/>
    </source>
</evidence>
<dbReference type="CDD" id="cd12151">
    <property type="entry name" value="F1-ATPase_gamma"/>
    <property type="match status" value="1"/>
</dbReference>
<evidence type="ECO:0000256" key="11">
    <source>
        <dbReference type="HAMAP-Rule" id="MF_00815"/>
    </source>
</evidence>
<reference evidence="12 13" key="1">
    <citation type="journal article" date="2015" name="Genome Announc.">
        <title>Expanding the biotechnology potential of lactobacilli through comparative genomics of 213 strains and associated genera.</title>
        <authorList>
            <person name="Sun Z."/>
            <person name="Harris H.M."/>
            <person name="McCann A."/>
            <person name="Guo C."/>
            <person name="Argimon S."/>
            <person name="Zhang W."/>
            <person name="Yang X."/>
            <person name="Jeffery I.B."/>
            <person name="Cooney J.C."/>
            <person name="Kagawa T.F."/>
            <person name="Liu W."/>
            <person name="Song Y."/>
            <person name="Salvetti E."/>
            <person name="Wrobel A."/>
            <person name="Rasinkangas P."/>
            <person name="Parkhill J."/>
            <person name="Rea M.C."/>
            <person name="O'Sullivan O."/>
            <person name="Ritari J."/>
            <person name="Douillard F.P."/>
            <person name="Paul Ross R."/>
            <person name="Yang R."/>
            <person name="Briner A.E."/>
            <person name="Felis G.E."/>
            <person name="de Vos W.M."/>
            <person name="Barrangou R."/>
            <person name="Klaenhammer T.R."/>
            <person name="Caufield P.W."/>
            <person name="Cui Y."/>
            <person name="Zhang H."/>
            <person name="O'Toole P.W."/>
        </authorList>
    </citation>
    <scope>NUCLEOTIDE SEQUENCE [LARGE SCALE GENOMIC DNA]</scope>
    <source>
        <strain evidence="12 13">DSM 12744</strain>
    </source>
</reference>
<dbReference type="Proteomes" id="UP000051330">
    <property type="component" value="Unassembled WGS sequence"/>
</dbReference>
<evidence type="ECO:0000313" key="12">
    <source>
        <dbReference type="EMBL" id="KRL14264.1"/>
    </source>
</evidence>
<dbReference type="Gene3D" id="1.10.287.80">
    <property type="entry name" value="ATP synthase, gamma subunit, helix hairpin domain"/>
    <property type="match status" value="2"/>
</dbReference>
<evidence type="ECO:0000313" key="13">
    <source>
        <dbReference type="Proteomes" id="UP000051330"/>
    </source>
</evidence>
<protein>
    <recommendedName>
        <fullName evidence="11">ATP synthase gamma chain</fullName>
    </recommendedName>
    <alternativeName>
        <fullName evidence="11">ATP synthase F1 sector gamma subunit</fullName>
    </alternativeName>
    <alternativeName>
        <fullName evidence="11">F-ATPase gamma subunit</fullName>
    </alternativeName>
</protein>
<keyword evidence="9 11" id="KW-0139">CF(1)</keyword>
<dbReference type="EMBL" id="AZEC01000002">
    <property type="protein sequence ID" value="KRL14264.1"/>
    <property type="molecule type" value="Genomic_DNA"/>
</dbReference>
<dbReference type="Gene3D" id="3.40.1380.10">
    <property type="match status" value="1"/>
</dbReference>
<comment type="caution">
    <text evidence="12">The sequence shown here is derived from an EMBL/GenBank/DDBJ whole genome shotgun (WGS) entry which is preliminary data.</text>
</comment>
<sequence>MADSLIDIKRRIASTKSTRQITKAMQMVSGSKLNRIQQRSTDYQVYADKIRSIVTHLASAQLLAKANEVGSSSNPLTDELGISLSDLMIQRPVKKTGYLVITSDRGLVGGYNNTILKAMLDMIHRDHDPSGPDYAIMAIGGTGADFFKTNNMNLIYEYRGISDIPTFDEIREILSTAVTMYDNGVFDELYVCYNHHINSLSSAFRVEKMLPINDIEAEEDDTEAPVTTEYDTDPSLSVVLSAILPQFAESLIFGAILDAKTAEHASAMTAMKSASDNADDMISTLTTQLNRARQAQITTEITEIVGGAAALE</sequence>
<dbReference type="InterPro" id="IPR000131">
    <property type="entry name" value="ATP_synth_F1_gsu"/>
</dbReference>
<keyword evidence="10 11" id="KW-0066">ATP synthesis</keyword>
<comment type="similarity">
    <text evidence="3 11">Belongs to the ATPase gamma chain family.</text>
</comment>
<dbReference type="PRINTS" id="PR00126">
    <property type="entry name" value="ATPASEGAMMA"/>
</dbReference>
<dbReference type="OrthoDB" id="9812769at2"/>
<evidence type="ECO:0000256" key="10">
    <source>
        <dbReference type="ARBA" id="ARBA00023310"/>
    </source>
</evidence>
<keyword evidence="7 11" id="KW-0406">Ion transport</keyword>
<comment type="function">
    <text evidence="1 11">Produces ATP from ADP in the presence of a proton gradient across the membrane. The gamma chain is believed to be important in regulating ATPase activity and the flow of protons through the CF(0) complex.</text>
</comment>
<dbReference type="PANTHER" id="PTHR11693">
    <property type="entry name" value="ATP SYNTHASE GAMMA CHAIN"/>
    <property type="match status" value="1"/>
</dbReference>
<dbReference type="GO" id="GO:0005886">
    <property type="term" value="C:plasma membrane"/>
    <property type="evidence" value="ECO:0007669"/>
    <property type="project" value="UniProtKB-SubCell"/>
</dbReference>
<dbReference type="NCBIfam" id="TIGR01146">
    <property type="entry name" value="ATPsyn_F1gamma"/>
    <property type="match status" value="1"/>
</dbReference>
<name>A0A0R1ND86_9LACO</name>
<evidence type="ECO:0000256" key="2">
    <source>
        <dbReference type="ARBA" id="ARBA00004170"/>
    </source>
</evidence>
<dbReference type="STRING" id="1423792.FD09_GL001432"/>
<evidence type="ECO:0000256" key="6">
    <source>
        <dbReference type="ARBA" id="ARBA00022781"/>
    </source>
</evidence>
<proteinExistence type="inferred from homology"/>
<evidence type="ECO:0000256" key="5">
    <source>
        <dbReference type="ARBA" id="ARBA00022475"/>
    </source>
</evidence>
<keyword evidence="6 11" id="KW-0375">Hydrogen ion transport</keyword>
<accession>A0A0R1ND86</accession>
<organism evidence="12 13">
    <name type="scientific">Schleiferilactobacillus perolens DSM 12744</name>
    <dbReference type="NCBI Taxonomy" id="1423792"/>
    <lineage>
        <taxon>Bacteria</taxon>
        <taxon>Bacillati</taxon>
        <taxon>Bacillota</taxon>
        <taxon>Bacilli</taxon>
        <taxon>Lactobacillales</taxon>
        <taxon>Lactobacillaceae</taxon>
        <taxon>Schleiferilactobacillus</taxon>
    </lineage>
</organism>
<evidence type="ECO:0000256" key="9">
    <source>
        <dbReference type="ARBA" id="ARBA00023196"/>
    </source>
</evidence>
<dbReference type="GO" id="GO:0046933">
    <property type="term" value="F:proton-transporting ATP synthase activity, rotational mechanism"/>
    <property type="evidence" value="ECO:0007669"/>
    <property type="project" value="UniProtKB-UniRule"/>
</dbReference>
<comment type="subcellular location">
    <subcellularLocation>
        <location evidence="11">Cell membrane</location>
        <topology evidence="11">Peripheral membrane protein</topology>
    </subcellularLocation>
    <subcellularLocation>
        <location evidence="2">Membrane</location>
        <topology evidence="2">Peripheral membrane protein</topology>
    </subcellularLocation>
</comment>
<evidence type="ECO:0000256" key="8">
    <source>
        <dbReference type="ARBA" id="ARBA00023136"/>
    </source>
</evidence>
<dbReference type="GO" id="GO:0005524">
    <property type="term" value="F:ATP binding"/>
    <property type="evidence" value="ECO:0007669"/>
    <property type="project" value="UniProtKB-UniRule"/>
</dbReference>
<dbReference type="SUPFAM" id="SSF52943">
    <property type="entry name" value="ATP synthase (F1-ATPase), gamma subunit"/>
    <property type="match status" value="1"/>
</dbReference>
<dbReference type="InterPro" id="IPR023632">
    <property type="entry name" value="ATP_synth_F1_gsu_CS"/>
</dbReference>
<evidence type="ECO:0000256" key="7">
    <source>
        <dbReference type="ARBA" id="ARBA00023065"/>
    </source>
</evidence>
<dbReference type="HAMAP" id="MF_00815">
    <property type="entry name" value="ATP_synth_gamma_bact"/>
    <property type="match status" value="1"/>
</dbReference>
<gene>
    <name evidence="11" type="primary">atpG</name>
    <name evidence="12" type="ORF">FD09_GL001432</name>
</gene>
<keyword evidence="5 11" id="KW-1003">Cell membrane</keyword>
<dbReference type="InterPro" id="IPR035968">
    <property type="entry name" value="ATP_synth_F1_ATPase_gsu"/>
</dbReference>
<comment type="subunit">
    <text evidence="11">F-type ATPases have 2 components, CF(1) - the catalytic core - and CF(0) - the membrane proton channel. CF(1) has five subunits: alpha(3), beta(3), gamma(1), delta(1), epsilon(1). CF(0) has three main subunits: a, b and c.</text>
</comment>
<keyword evidence="4 11" id="KW-0813">Transport</keyword>
<dbReference type="Pfam" id="PF00231">
    <property type="entry name" value="ATP-synt"/>
    <property type="match status" value="1"/>
</dbReference>
<keyword evidence="8 11" id="KW-0472">Membrane</keyword>
<evidence type="ECO:0000256" key="4">
    <source>
        <dbReference type="ARBA" id="ARBA00022448"/>
    </source>
</evidence>
<evidence type="ECO:0000256" key="1">
    <source>
        <dbReference type="ARBA" id="ARBA00003456"/>
    </source>
</evidence>
<dbReference type="PROSITE" id="PS00153">
    <property type="entry name" value="ATPASE_GAMMA"/>
    <property type="match status" value="1"/>
</dbReference>